<evidence type="ECO:0000313" key="4">
    <source>
        <dbReference type="Proteomes" id="UP000608071"/>
    </source>
</evidence>
<accession>A0ABR8SYF3</accession>
<evidence type="ECO:0000313" key="3">
    <source>
        <dbReference type="EMBL" id="MBD7968522.1"/>
    </source>
</evidence>
<dbReference type="Pfam" id="PF01969">
    <property type="entry name" value="Ni_insertion"/>
    <property type="match status" value="1"/>
</dbReference>
<sequence length="345" mass="38585">MKTLYLDCFSGISGDMFIGALLDAGADPVHLREELSKLRMEDEYELRWEKVLKNGITCTKFDVILQKDSHSHVHSLTHTPEKVGHKNEYSHSHGREGHEYAHSHEHEHEHEHSQEHVHTHEGYGHVHTHEHDHTQEDHEHEHSHGHVHTHEGHGHVHTHEHNHNHKQVHVHDHLHAHRSYKDIVRLIEAAGFSEQVENTALQIFKKIGEAEGKIHGVPLDEVHFHEVGAVDSIIDIVGGAIAFHQLGIEAVISSPIPVGKGKIRIDHGIYPVPAPATLEMLRGIPIERSDIRGELTTPTGAALIAVLAEEFGSIPSMRIQTIGYGAGTKTFPDHPNALRVIIGDS</sequence>
<dbReference type="PANTHER" id="PTHR36566:SF1">
    <property type="entry name" value="PYRIDINIUM-3,5-BISTHIOCARBOXYLIC ACID MONONUCLEOTIDE NICKEL INSERTION PROTEIN"/>
    <property type="match status" value="1"/>
</dbReference>
<organism evidence="3 4">
    <name type="scientific">Paenibacillus gallinarum</name>
    <dbReference type="NCBI Taxonomy" id="2762232"/>
    <lineage>
        <taxon>Bacteria</taxon>
        <taxon>Bacillati</taxon>
        <taxon>Bacillota</taxon>
        <taxon>Bacilli</taxon>
        <taxon>Bacillales</taxon>
        <taxon>Paenibacillaceae</taxon>
        <taxon>Paenibacillus</taxon>
    </lineage>
</organism>
<gene>
    <name evidence="3" type="ORF">H9647_10630</name>
</gene>
<keyword evidence="1" id="KW-0533">Nickel</keyword>
<dbReference type="Proteomes" id="UP000608071">
    <property type="component" value="Unassembled WGS sequence"/>
</dbReference>
<comment type="caution">
    <text evidence="3">The sequence shown here is derived from an EMBL/GenBank/DDBJ whole genome shotgun (WGS) entry which is preliminary data.</text>
</comment>
<dbReference type="EMBL" id="JACSQL010000003">
    <property type="protein sequence ID" value="MBD7968522.1"/>
    <property type="molecule type" value="Genomic_DNA"/>
</dbReference>
<evidence type="ECO:0000256" key="2">
    <source>
        <dbReference type="SAM" id="MobiDB-lite"/>
    </source>
</evidence>
<protein>
    <submittedName>
        <fullName evidence="3">DUF111 family protein</fullName>
    </submittedName>
</protein>
<dbReference type="RefSeq" id="WP_191799745.1">
    <property type="nucleotide sequence ID" value="NZ_JACSQL010000003.1"/>
</dbReference>
<evidence type="ECO:0000256" key="1">
    <source>
        <dbReference type="ARBA" id="ARBA00022596"/>
    </source>
</evidence>
<name>A0ABR8SYF3_9BACL</name>
<feature type="region of interest" description="Disordered" evidence="2">
    <location>
        <begin position="72"/>
        <end position="159"/>
    </location>
</feature>
<feature type="compositionally biased region" description="Basic and acidic residues" evidence="2">
    <location>
        <begin position="79"/>
        <end position="159"/>
    </location>
</feature>
<proteinExistence type="predicted"/>
<dbReference type="InterPro" id="IPR002822">
    <property type="entry name" value="Ni_insertion"/>
</dbReference>
<dbReference type="PANTHER" id="PTHR36566">
    <property type="entry name" value="NICKEL INSERTION PROTEIN-RELATED"/>
    <property type="match status" value="1"/>
</dbReference>
<reference evidence="3 4" key="1">
    <citation type="submission" date="2020-08" db="EMBL/GenBank/DDBJ databases">
        <title>A Genomic Blueprint of the Chicken Gut Microbiome.</title>
        <authorList>
            <person name="Gilroy R."/>
            <person name="Ravi A."/>
            <person name="Getino M."/>
            <person name="Pursley I."/>
            <person name="Horton D.L."/>
            <person name="Alikhan N.-F."/>
            <person name="Baker D."/>
            <person name="Gharbi K."/>
            <person name="Hall N."/>
            <person name="Watson M."/>
            <person name="Adriaenssens E.M."/>
            <person name="Foster-Nyarko E."/>
            <person name="Jarju S."/>
            <person name="Secka A."/>
            <person name="Antonio M."/>
            <person name="Oren A."/>
            <person name="Chaudhuri R."/>
            <person name="La Ragione R.M."/>
            <person name="Hildebrand F."/>
            <person name="Pallen M.J."/>
        </authorList>
    </citation>
    <scope>NUCLEOTIDE SEQUENCE [LARGE SCALE GENOMIC DNA]</scope>
    <source>
        <strain evidence="3 4">Sa2BVA9</strain>
    </source>
</reference>
<keyword evidence="4" id="KW-1185">Reference proteome</keyword>